<dbReference type="EMBL" id="JAUSVY010000009">
    <property type="protein sequence ID" value="MDQ0506683.1"/>
    <property type="molecule type" value="Genomic_DNA"/>
</dbReference>
<evidence type="ECO:0000313" key="1">
    <source>
        <dbReference type="EMBL" id="MDQ0506683.1"/>
    </source>
</evidence>
<evidence type="ECO:0000313" key="2">
    <source>
        <dbReference type="Proteomes" id="UP001241747"/>
    </source>
</evidence>
<name>A0ABU0LHW3_XANAG</name>
<proteinExistence type="predicted"/>
<keyword evidence="1" id="KW-0966">Cell projection</keyword>
<dbReference type="NCBIfam" id="NF009434">
    <property type="entry name" value="PRK12793.1"/>
    <property type="match status" value="1"/>
</dbReference>
<gene>
    <name evidence="1" type="ORF">QOZ94_003497</name>
</gene>
<dbReference type="InterPro" id="IPR010845">
    <property type="entry name" value="FlaF"/>
</dbReference>
<dbReference type="Pfam" id="PF07309">
    <property type="entry name" value="FlaF"/>
    <property type="match status" value="1"/>
</dbReference>
<keyword evidence="2" id="KW-1185">Reference proteome</keyword>
<protein>
    <submittedName>
        <fullName evidence="1">Flagellar protein FlaF</fullName>
    </submittedName>
</protein>
<organism evidence="1 2">
    <name type="scientific">Xanthobacter agilis</name>
    <dbReference type="NCBI Taxonomy" id="47492"/>
    <lineage>
        <taxon>Bacteria</taxon>
        <taxon>Pseudomonadati</taxon>
        <taxon>Pseudomonadota</taxon>
        <taxon>Alphaproteobacteria</taxon>
        <taxon>Hyphomicrobiales</taxon>
        <taxon>Xanthobacteraceae</taxon>
        <taxon>Xanthobacter</taxon>
    </lineage>
</organism>
<dbReference type="RefSeq" id="WP_237345351.1">
    <property type="nucleotide sequence ID" value="NZ_JABWGX010000009.1"/>
</dbReference>
<comment type="caution">
    <text evidence="1">The sequence shown here is derived from an EMBL/GenBank/DDBJ whole genome shotgun (WGS) entry which is preliminary data.</text>
</comment>
<reference evidence="1 2" key="1">
    <citation type="submission" date="2023-07" db="EMBL/GenBank/DDBJ databases">
        <title>Genomic Encyclopedia of Type Strains, Phase IV (KMG-IV): sequencing the most valuable type-strain genomes for metagenomic binning, comparative biology and taxonomic classification.</title>
        <authorList>
            <person name="Goeker M."/>
        </authorList>
    </citation>
    <scope>NUCLEOTIDE SEQUENCE [LARGE SCALE GENOMIC DNA]</scope>
    <source>
        <strain evidence="1 2">DSM 3770</strain>
    </source>
</reference>
<keyword evidence="1" id="KW-0282">Flagellum</keyword>
<keyword evidence="1" id="KW-0969">Cilium</keyword>
<sequence length="115" mass="12927">MYKFAYAEILDEAGSAGRDRERQAFDHVMDLLTEAQAAGADSPELRSALLTVQKLWRFLISDLADSQNELPQTLRVNLASLGLWIIQEADRILNDPSRDISLLVDVNRSIRDGLK</sequence>
<dbReference type="Proteomes" id="UP001241747">
    <property type="component" value="Unassembled WGS sequence"/>
</dbReference>
<accession>A0ABU0LHW3</accession>